<comment type="caution">
    <text evidence="1">The sequence shown here is derived from an EMBL/GenBank/DDBJ whole genome shotgun (WGS) entry which is preliminary data.</text>
</comment>
<dbReference type="Proteomes" id="UP001055879">
    <property type="component" value="Linkage Group LG14"/>
</dbReference>
<sequence>MLPATLSLHTSYHIKQSCEASKKKETPPLFGIDFTAATPTEDEDRSLLLIRLFLSIKSISAICDFFCLPNSIVSSVILLMCHVFLPNTSLHSYAIDQNNYLCSFLDSNFVR</sequence>
<accession>A0ACB8Y5I6</accession>
<evidence type="ECO:0000313" key="1">
    <source>
        <dbReference type="EMBL" id="KAI3677579.1"/>
    </source>
</evidence>
<keyword evidence="2" id="KW-1185">Reference proteome</keyword>
<organism evidence="1 2">
    <name type="scientific">Arctium lappa</name>
    <name type="common">Greater burdock</name>
    <name type="synonym">Lappa major</name>
    <dbReference type="NCBI Taxonomy" id="4217"/>
    <lineage>
        <taxon>Eukaryota</taxon>
        <taxon>Viridiplantae</taxon>
        <taxon>Streptophyta</taxon>
        <taxon>Embryophyta</taxon>
        <taxon>Tracheophyta</taxon>
        <taxon>Spermatophyta</taxon>
        <taxon>Magnoliopsida</taxon>
        <taxon>eudicotyledons</taxon>
        <taxon>Gunneridae</taxon>
        <taxon>Pentapetalae</taxon>
        <taxon>asterids</taxon>
        <taxon>campanulids</taxon>
        <taxon>Asterales</taxon>
        <taxon>Asteraceae</taxon>
        <taxon>Carduoideae</taxon>
        <taxon>Cardueae</taxon>
        <taxon>Arctiinae</taxon>
        <taxon>Arctium</taxon>
    </lineage>
</organism>
<gene>
    <name evidence="1" type="ORF">L6452_36845</name>
</gene>
<name>A0ACB8Y5I6_ARCLA</name>
<reference evidence="1 2" key="2">
    <citation type="journal article" date="2022" name="Mol. Ecol. Resour.">
        <title>The genomes of chicory, endive, great burdock and yacon provide insights into Asteraceae paleo-polyploidization history and plant inulin production.</title>
        <authorList>
            <person name="Fan W."/>
            <person name="Wang S."/>
            <person name="Wang H."/>
            <person name="Wang A."/>
            <person name="Jiang F."/>
            <person name="Liu H."/>
            <person name="Zhao H."/>
            <person name="Xu D."/>
            <person name="Zhang Y."/>
        </authorList>
    </citation>
    <scope>NUCLEOTIDE SEQUENCE [LARGE SCALE GENOMIC DNA]</scope>
    <source>
        <strain evidence="2">cv. Niubang</strain>
    </source>
</reference>
<dbReference type="EMBL" id="CM042060">
    <property type="protein sequence ID" value="KAI3677579.1"/>
    <property type="molecule type" value="Genomic_DNA"/>
</dbReference>
<protein>
    <submittedName>
        <fullName evidence="1">Uncharacterized protein</fullName>
    </submittedName>
</protein>
<proteinExistence type="predicted"/>
<evidence type="ECO:0000313" key="2">
    <source>
        <dbReference type="Proteomes" id="UP001055879"/>
    </source>
</evidence>
<reference evidence="2" key="1">
    <citation type="journal article" date="2022" name="Mol. Ecol. Resour.">
        <title>The genomes of chicory, endive, great burdock and yacon provide insights into Asteraceae palaeo-polyploidization history and plant inulin production.</title>
        <authorList>
            <person name="Fan W."/>
            <person name="Wang S."/>
            <person name="Wang H."/>
            <person name="Wang A."/>
            <person name="Jiang F."/>
            <person name="Liu H."/>
            <person name="Zhao H."/>
            <person name="Xu D."/>
            <person name="Zhang Y."/>
        </authorList>
    </citation>
    <scope>NUCLEOTIDE SEQUENCE [LARGE SCALE GENOMIC DNA]</scope>
    <source>
        <strain evidence="2">cv. Niubang</strain>
    </source>
</reference>